<dbReference type="GO" id="GO:0005737">
    <property type="term" value="C:cytoplasm"/>
    <property type="evidence" value="ECO:0007669"/>
    <property type="project" value="InterPro"/>
</dbReference>
<organism evidence="3">
    <name type="scientific">marine sediment metagenome</name>
    <dbReference type="NCBI Taxonomy" id="412755"/>
    <lineage>
        <taxon>unclassified sequences</taxon>
        <taxon>metagenomes</taxon>
        <taxon>ecological metagenomes</taxon>
    </lineage>
</organism>
<accession>A0A0F9NGR3</accession>
<dbReference type="GO" id="GO:0004359">
    <property type="term" value="F:glutaminase activity"/>
    <property type="evidence" value="ECO:0007669"/>
    <property type="project" value="InterPro"/>
</dbReference>
<dbReference type="EMBL" id="LAZR01007029">
    <property type="protein sequence ID" value="KKM87940.1"/>
    <property type="molecule type" value="Genomic_DNA"/>
</dbReference>
<dbReference type="GO" id="GO:0009435">
    <property type="term" value="P:NAD+ biosynthetic process"/>
    <property type="evidence" value="ECO:0007669"/>
    <property type="project" value="InterPro"/>
</dbReference>
<dbReference type="GO" id="GO:0003952">
    <property type="term" value="F:NAD+ synthase (glutamine-hydrolyzing) activity"/>
    <property type="evidence" value="ECO:0007669"/>
    <property type="project" value="InterPro"/>
</dbReference>
<sequence>MSFGQINPIVGDVEYNTDKIIDVIKKNPNADIIVFPEMSLVGYPLMDHILDPLMFKKNLNSIERLKTINSKSTIIVGTFTCPSEISNNFHPYYNSAVIIKEKEIIYTENKRLLPNYDIFNERRYFSFDNKFKPVKIKDVKV</sequence>
<name>A0A0F9NGR3_9ZZZZ</name>
<dbReference type="Pfam" id="PF00795">
    <property type="entry name" value="CN_hydrolase"/>
    <property type="match status" value="1"/>
</dbReference>
<gene>
    <name evidence="3" type="ORF">LCGC14_1263830</name>
</gene>
<evidence type="ECO:0000259" key="2">
    <source>
        <dbReference type="PROSITE" id="PS50263"/>
    </source>
</evidence>
<dbReference type="InterPro" id="IPR003694">
    <property type="entry name" value="NAD_synthase"/>
</dbReference>
<evidence type="ECO:0000313" key="3">
    <source>
        <dbReference type="EMBL" id="KKM87940.1"/>
    </source>
</evidence>
<dbReference type="InterPro" id="IPR036526">
    <property type="entry name" value="C-N_Hydrolase_sf"/>
</dbReference>
<reference evidence="3" key="1">
    <citation type="journal article" date="2015" name="Nature">
        <title>Complex archaea that bridge the gap between prokaryotes and eukaryotes.</title>
        <authorList>
            <person name="Spang A."/>
            <person name="Saw J.H."/>
            <person name="Jorgensen S.L."/>
            <person name="Zaremba-Niedzwiedzka K."/>
            <person name="Martijn J."/>
            <person name="Lind A.E."/>
            <person name="van Eijk R."/>
            <person name="Schleper C."/>
            <person name="Guy L."/>
            <person name="Ettema T.J."/>
        </authorList>
    </citation>
    <scope>NUCLEOTIDE SEQUENCE</scope>
</reference>
<dbReference type="AlphaFoldDB" id="A0A0F9NGR3"/>
<dbReference type="Gene3D" id="3.60.110.10">
    <property type="entry name" value="Carbon-nitrogen hydrolase"/>
    <property type="match status" value="1"/>
</dbReference>
<proteinExistence type="predicted"/>
<comment type="caution">
    <text evidence="3">The sequence shown here is derived from an EMBL/GenBank/DDBJ whole genome shotgun (WGS) entry which is preliminary data.</text>
</comment>
<feature type="domain" description="CN hydrolase" evidence="2">
    <location>
        <begin position="1"/>
        <end position="141"/>
    </location>
</feature>
<dbReference type="PANTHER" id="PTHR23090:SF9">
    <property type="entry name" value="GLUTAMINE-DEPENDENT NAD(+) SYNTHETASE"/>
    <property type="match status" value="1"/>
</dbReference>
<protein>
    <recommendedName>
        <fullName evidence="2">CN hydrolase domain-containing protein</fullName>
    </recommendedName>
</protein>
<evidence type="ECO:0000256" key="1">
    <source>
        <dbReference type="ARBA" id="ARBA00022598"/>
    </source>
</evidence>
<dbReference type="PANTHER" id="PTHR23090">
    <property type="entry name" value="NH 3 /GLUTAMINE-DEPENDENT NAD + SYNTHETASE"/>
    <property type="match status" value="1"/>
</dbReference>
<dbReference type="SUPFAM" id="SSF56317">
    <property type="entry name" value="Carbon-nitrogen hydrolase"/>
    <property type="match status" value="1"/>
</dbReference>
<dbReference type="PROSITE" id="PS50263">
    <property type="entry name" value="CN_HYDROLASE"/>
    <property type="match status" value="1"/>
</dbReference>
<keyword evidence="1" id="KW-0436">Ligase</keyword>
<dbReference type="InterPro" id="IPR003010">
    <property type="entry name" value="C-N_Hydrolase"/>
</dbReference>